<name>A0ABU0QX60_9ACTN</name>
<keyword evidence="3" id="KW-1185">Reference proteome</keyword>
<proteinExistence type="predicted"/>
<feature type="compositionally biased region" description="Low complexity" evidence="1">
    <location>
        <begin position="249"/>
        <end position="262"/>
    </location>
</feature>
<evidence type="ECO:0000313" key="2">
    <source>
        <dbReference type="EMBL" id="MDQ0751983.1"/>
    </source>
</evidence>
<organism evidence="2 3">
    <name type="scientific">Streptomyces africanus</name>
    <dbReference type="NCBI Taxonomy" id="231024"/>
    <lineage>
        <taxon>Bacteria</taxon>
        <taxon>Bacillati</taxon>
        <taxon>Actinomycetota</taxon>
        <taxon>Actinomycetes</taxon>
        <taxon>Kitasatosporales</taxon>
        <taxon>Streptomycetaceae</taxon>
        <taxon>Streptomyces</taxon>
    </lineage>
</organism>
<dbReference type="EMBL" id="JAUSYP010000001">
    <property type="protein sequence ID" value="MDQ0751983.1"/>
    <property type="molecule type" value="Genomic_DNA"/>
</dbReference>
<feature type="region of interest" description="Disordered" evidence="1">
    <location>
        <begin position="157"/>
        <end position="178"/>
    </location>
</feature>
<feature type="compositionally biased region" description="Polar residues" evidence="1">
    <location>
        <begin position="228"/>
        <end position="238"/>
    </location>
</feature>
<dbReference type="Proteomes" id="UP001232755">
    <property type="component" value="Unassembled WGS sequence"/>
</dbReference>
<comment type="caution">
    <text evidence="2">The sequence shown here is derived from an EMBL/GenBank/DDBJ whole genome shotgun (WGS) entry which is preliminary data.</text>
</comment>
<evidence type="ECO:0000256" key="1">
    <source>
        <dbReference type="SAM" id="MobiDB-lite"/>
    </source>
</evidence>
<sequence>MSQKPVPLSGASPSPKVLVMKSRSAVRASATTSASSMPTRLVRCPVAVSRSAVAAANSSAFPVCEAHSTTTSRPAGSRAGAAGGAEREYMPARTPLTHRACSGVKGASGGSTGTPGAPEPSPARKPVRYWRSWADRTGGGEGWRPNGSVPAGVTVVGSRAPAGSSRTEPAASGPDASRTGVATFASDTAHTLNSGWNDSGSTASLVTALMLRYSPNRSFQWKGAKQQPGRTRSVTTAGSTARPRREATSTRSPSATPSASASHGWSSTNGPGFSLLSLATFPVLVSVCHWCCTRPVLSTKG</sequence>
<gene>
    <name evidence="2" type="ORF">QF034_006214</name>
</gene>
<feature type="region of interest" description="Disordered" evidence="1">
    <location>
        <begin position="99"/>
        <end position="125"/>
    </location>
</feature>
<accession>A0ABU0QX60</accession>
<protein>
    <submittedName>
        <fullName evidence="2">Uncharacterized protein</fullName>
    </submittedName>
</protein>
<evidence type="ECO:0000313" key="3">
    <source>
        <dbReference type="Proteomes" id="UP001232755"/>
    </source>
</evidence>
<feature type="region of interest" description="Disordered" evidence="1">
    <location>
        <begin position="220"/>
        <end position="266"/>
    </location>
</feature>
<reference evidence="2 3" key="1">
    <citation type="submission" date="2023-07" db="EMBL/GenBank/DDBJ databases">
        <title>Comparative genomics of wheat-associated soil bacteria to identify genetic determinants of phenazine resistance.</title>
        <authorList>
            <person name="Mouncey N."/>
        </authorList>
    </citation>
    <scope>NUCLEOTIDE SEQUENCE [LARGE SCALE GENOMIC DNA]</scope>
    <source>
        <strain evidence="2 3">B3I12</strain>
    </source>
</reference>